<keyword evidence="2" id="KW-1185">Reference proteome</keyword>
<evidence type="ECO:0000313" key="1">
    <source>
        <dbReference type="EMBL" id="KAB3530701.1"/>
    </source>
</evidence>
<dbReference type="RefSeq" id="WP_151865512.1">
    <property type="nucleotide sequence ID" value="NZ_WBZB01000016.1"/>
</dbReference>
<reference evidence="1 2" key="1">
    <citation type="submission" date="2019-10" db="EMBL/GenBank/DDBJ databases">
        <title>Alkaliphilus serpentinus sp. nov. and Alkaliphilus pronyensis sp. nov., two novel anaerobic alkaliphilic species isolated from the serpentinized-hosted hydrothermal field of the Prony Bay (New Caledonia).</title>
        <authorList>
            <person name="Postec A."/>
        </authorList>
    </citation>
    <scope>NUCLEOTIDE SEQUENCE [LARGE SCALE GENOMIC DNA]</scope>
    <source>
        <strain evidence="1 2">LacT</strain>
    </source>
</reference>
<dbReference type="OrthoDB" id="9800692at2"/>
<dbReference type="CDD" id="cd02980">
    <property type="entry name" value="TRX_Fd_family"/>
    <property type="match status" value="1"/>
</dbReference>
<accession>A0A833HQ92</accession>
<dbReference type="EMBL" id="WBZB01000016">
    <property type="protein sequence ID" value="KAB3530701.1"/>
    <property type="molecule type" value="Genomic_DNA"/>
</dbReference>
<name>A0A833HQ92_9FIRM</name>
<proteinExistence type="predicted"/>
<protein>
    <submittedName>
        <fullName evidence="1">(2Fe-2S) ferredoxin domain-containing protein</fullName>
    </submittedName>
</protein>
<gene>
    <name evidence="1" type="ORF">F8153_06215</name>
</gene>
<dbReference type="AlphaFoldDB" id="A0A833HQ92"/>
<dbReference type="InterPro" id="IPR036249">
    <property type="entry name" value="Thioredoxin-like_sf"/>
</dbReference>
<dbReference type="SUPFAM" id="SSF52833">
    <property type="entry name" value="Thioredoxin-like"/>
    <property type="match status" value="1"/>
</dbReference>
<organism evidence="1 2">
    <name type="scientific">Alkaliphilus serpentinus</name>
    <dbReference type="NCBI Taxonomy" id="1482731"/>
    <lineage>
        <taxon>Bacteria</taxon>
        <taxon>Bacillati</taxon>
        <taxon>Bacillota</taxon>
        <taxon>Clostridia</taxon>
        <taxon>Peptostreptococcales</taxon>
        <taxon>Natronincolaceae</taxon>
        <taxon>Alkaliphilus</taxon>
    </lineage>
</organism>
<sequence>MKTNLTYNQLRNAAEDSLAKKNCKGRIRVLLGYSTCSVTVGANEVLKALQEAVAYGQLRNVIIETTGCVGLCSKEPLIDVIMPDDKKFTYELVTPKKAMAIVINHSLYEEDVEEWLIKM</sequence>
<comment type="caution">
    <text evidence="1">The sequence shown here is derived from an EMBL/GenBank/DDBJ whole genome shotgun (WGS) entry which is preliminary data.</text>
</comment>
<dbReference type="Proteomes" id="UP000465601">
    <property type="component" value="Unassembled WGS sequence"/>
</dbReference>
<evidence type="ECO:0000313" key="2">
    <source>
        <dbReference type="Proteomes" id="UP000465601"/>
    </source>
</evidence>
<dbReference type="Gene3D" id="3.40.30.10">
    <property type="entry name" value="Glutaredoxin"/>
    <property type="match status" value="1"/>
</dbReference>